<organism evidence="1 2">
    <name type="scientific">Rhizobium mesoamericanum STM3625</name>
    <dbReference type="NCBI Taxonomy" id="1211777"/>
    <lineage>
        <taxon>Bacteria</taxon>
        <taxon>Pseudomonadati</taxon>
        <taxon>Pseudomonadota</taxon>
        <taxon>Alphaproteobacteria</taxon>
        <taxon>Hyphomicrobiales</taxon>
        <taxon>Rhizobiaceae</taxon>
        <taxon>Rhizobium/Agrobacterium group</taxon>
        <taxon>Rhizobium</taxon>
    </lineage>
</organism>
<sequence length="143" mass="15387">MFGNSAGSQFVLRYLALTNASAVDRAVASNSGIYMLPDLAVEYPGGMGGLDLNRSSLQRYFGKKLTILLGEADSDSTASDLPRDEKALAQGPHRVARGLWHFDLCKQIADRLGDPLAWTLRIVPGAGHVDQRIFDTALDVLAG</sequence>
<comment type="caution">
    <text evidence="1">The sequence shown here is derived from an EMBL/GenBank/DDBJ whole genome shotgun (WGS) entry which is preliminary data.</text>
</comment>
<dbReference type="InterPro" id="IPR029058">
    <property type="entry name" value="AB_hydrolase_fold"/>
</dbReference>
<dbReference type="STRING" id="1211777.BN77_p30019"/>
<dbReference type="Proteomes" id="UP000009319">
    <property type="component" value="Unassembled WGS sequence"/>
</dbReference>
<dbReference type="SUPFAM" id="SSF53474">
    <property type="entry name" value="alpha/beta-Hydrolases"/>
    <property type="match status" value="1"/>
</dbReference>
<dbReference type="EMBL" id="CANI01000050">
    <property type="protein sequence ID" value="CCM79597.1"/>
    <property type="molecule type" value="Genomic_DNA"/>
</dbReference>
<keyword evidence="2" id="KW-1185">Reference proteome</keyword>
<name>K0Q4R5_9HYPH</name>
<dbReference type="Gene3D" id="3.40.50.1820">
    <property type="entry name" value="alpha/beta hydrolase"/>
    <property type="match status" value="1"/>
</dbReference>
<proteinExistence type="predicted"/>
<evidence type="ECO:0000313" key="2">
    <source>
        <dbReference type="Proteomes" id="UP000009319"/>
    </source>
</evidence>
<protein>
    <submittedName>
        <fullName evidence="1">Putative poly(Aspartic acid) Hydrolase</fullName>
    </submittedName>
</protein>
<evidence type="ECO:0000313" key="1">
    <source>
        <dbReference type="EMBL" id="CCM79597.1"/>
    </source>
</evidence>
<keyword evidence="1" id="KW-0378">Hydrolase</keyword>
<reference evidence="1 2" key="1">
    <citation type="journal article" date="2013" name="Genome Announc.">
        <title>Draft Genome Sequence of Rhizobium mesoamericanum STM3625, a Nitrogen-Fixing Symbiont of Mimosa pudica Isolated in French Guiana (South America).</title>
        <authorList>
            <person name="Moulin L."/>
            <person name="Mornico D."/>
            <person name="Melkonian R."/>
            <person name="Klonowska A."/>
        </authorList>
    </citation>
    <scope>NUCLEOTIDE SEQUENCE [LARGE SCALE GENOMIC DNA]</scope>
    <source>
        <strain evidence="1 2">STM3625</strain>
    </source>
</reference>
<dbReference type="GO" id="GO:0016787">
    <property type="term" value="F:hydrolase activity"/>
    <property type="evidence" value="ECO:0007669"/>
    <property type="project" value="UniProtKB-KW"/>
</dbReference>
<accession>K0Q4R5</accession>
<dbReference type="eggNOG" id="COG3509">
    <property type="taxonomic scope" value="Bacteria"/>
</dbReference>
<dbReference type="HOGENOM" id="CLU_1804652_0_0_5"/>
<gene>
    <name evidence="1" type="ORF">BN77_p30019</name>
</gene>
<dbReference type="AlphaFoldDB" id="K0Q4R5"/>